<organism evidence="1 2">
    <name type="scientific">Scutellospora calospora</name>
    <dbReference type="NCBI Taxonomy" id="85575"/>
    <lineage>
        <taxon>Eukaryota</taxon>
        <taxon>Fungi</taxon>
        <taxon>Fungi incertae sedis</taxon>
        <taxon>Mucoromycota</taxon>
        <taxon>Glomeromycotina</taxon>
        <taxon>Glomeromycetes</taxon>
        <taxon>Diversisporales</taxon>
        <taxon>Gigasporaceae</taxon>
        <taxon>Scutellospora</taxon>
    </lineage>
</organism>
<name>A0ACA9KYY5_9GLOM</name>
<sequence>QNSNSVPKTNTIKRMNELNFKSNKQPKKEILDEKEQKNKLFKLLRKINLDITKTKKEINIVNGQIARSRIKTLKSLSKRKYINEETIKEIEKESSTSDFTNDKRKTIKDKTNSTKVIYQNLKNASNRSTQVYIPDLLYNILYNIEENITKDGKPKSSKKILLDTIASKLYSDASFKNDYSSFSTEVIEMSLKKFNGTKVKFGKTVYTDENIVTNSLIALNRFGQKISDNLSKAFKLRLHGFFTQIDMSIILNAGKEGVMIDPDNDRNIYEPPKDPNMKETEDNFAFMRDNLELSDIFKKGTTRFNNTDDNMRSQINQDNWKFMLA</sequence>
<dbReference type="EMBL" id="CAJVPM010003464">
    <property type="protein sequence ID" value="CAG8501707.1"/>
    <property type="molecule type" value="Genomic_DNA"/>
</dbReference>
<comment type="caution">
    <text evidence="1">The sequence shown here is derived from an EMBL/GenBank/DDBJ whole genome shotgun (WGS) entry which is preliminary data.</text>
</comment>
<dbReference type="Proteomes" id="UP000789860">
    <property type="component" value="Unassembled WGS sequence"/>
</dbReference>
<feature type="non-terminal residue" evidence="1">
    <location>
        <position position="1"/>
    </location>
</feature>
<keyword evidence="2" id="KW-1185">Reference proteome</keyword>
<evidence type="ECO:0000313" key="1">
    <source>
        <dbReference type="EMBL" id="CAG8501707.1"/>
    </source>
</evidence>
<protein>
    <submittedName>
        <fullName evidence="1">2590_t:CDS:1</fullName>
    </submittedName>
</protein>
<evidence type="ECO:0000313" key="2">
    <source>
        <dbReference type="Proteomes" id="UP000789860"/>
    </source>
</evidence>
<proteinExistence type="predicted"/>
<reference evidence="1" key="1">
    <citation type="submission" date="2021-06" db="EMBL/GenBank/DDBJ databases">
        <authorList>
            <person name="Kallberg Y."/>
            <person name="Tangrot J."/>
            <person name="Rosling A."/>
        </authorList>
    </citation>
    <scope>NUCLEOTIDE SEQUENCE</scope>
    <source>
        <strain evidence="1">AU212A</strain>
    </source>
</reference>
<accession>A0ACA9KYY5</accession>
<gene>
    <name evidence="1" type="ORF">SCALOS_LOCUS3271</name>
</gene>